<keyword evidence="3" id="KW-1185">Reference proteome</keyword>
<dbReference type="SUPFAM" id="SSF48452">
    <property type="entry name" value="TPR-like"/>
    <property type="match status" value="2"/>
</dbReference>
<accession>A0A290Q3M4</accession>
<proteinExistence type="predicted"/>
<evidence type="ECO:0000313" key="3">
    <source>
        <dbReference type="Proteomes" id="UP000217265"/>
    </source>
</evidence>
<sequence length="861" mass="96969">MLKLLPKKRSTRVIVFIWAAVLMVVIAGVSYKYFAKPAYKNWREKRANNIAREHLAAGDYPAALAAARKAIQYNQSNVDAWRLAVEITEKQDSSQVFVYQQGLAGVEPTLENKLKFIRVAVKYNAYPQALDAINKVGAEAAQSVEFYELASQVSQVMRNQTKAKYYLMSLVKLQPDNNKARLDLAQIRLTDGFDDNKPSIRAEIRSLSNDPTLRVRALTLLLVDAIQTKNENGALEIANQLSLTPDVPVGTQLMVAEAYRQSSPKRFTPYLESLKTSYATKLENIPVLVSYLGSHDMSADALQWIASLDPKLRDDETVQLSRAAATLALKDYAGLESFLRPVKWTENEFARQALLAYAARQRGDERNFAEAWKLAVIEVGNNPRRLQSLLARTITWGWPEQRVELLWKKFSLEPSDKTTRQQISTWERSHQNTAALNRLYGRINENDPGDRESKNDYTYTSLLLGTSLDRAHTAARENYEADSKNAYFTTTYALSLYKQNKPQEALQTLQTLGIGALASPERSLLNGVFLIANGNIDEGVEQTAHLKLDQFLPEERRLYQEATLLVEKARRDQATSTRLANLATSNNASRTERKSWLQALPATYRNSTVQLELADSLYATDDYRGLESTLRNEKWDTNDFLRLTLLAYAQKNLGKDADFHATWRLVTTTTPPAHLPVLEEIAERWGWSAERLDILNRIIQRDPSDTSALTQLADHYRQNGQTGELARLYSLRVEADAPSADDKSHFAYYSLLINTNLTKAHVLAKQAYDAAPEVPFNAKAYALSLYKQSRPTDAWRTLEKLIAIGETGPAQITLLRAAISLEQGKLPEARQYLDSFDPRTALPEESALADTLAKNITAKNI</sequence>
<dbReference type="EMBL" id="CP023344">
    <property type="protein sequence ID" value="ATC63275.1"/>
    <property type="molecule type" value="Genomic_DNA"/>
</dbReference>
<dbReference type="KEGG" id="vbh:CMV30_04510"/>
<feature type="transmembrane region" description="Helical" evidence="1">
    <location>
        <begin position="12"/>
        <end position="34"/>
    </location>
</feature>
<protein>
    <recommendedName>
        <fullName evidence="4">Tetratricopeptide repeat-like domain-containing protein</fullName>
    </recommendedName>
</protein>
<keyword evidence="1" id="KW-0812">Transmembrane</keyword>
<dbReference type="OrthoDB" id="178946at2"/>
<organism evidence="2 3">
    <name type="scientific">Nibricoccus aquaticus</name>
    <dbReference type="NCBI Taxonomy" id="2576891"/>
    <lineage>
        <taxon>Bacteria</taxon>
        <taxon>Pseudomonadati</taxon>
        <taxon>Verrucomicrobiota</taxon>
        <taxon>Opitutia</taxon>
        <taxon>Opitutales</taxon>
        <taxon>Opitutaceae</taxon>
        <taxon>Nibricoccus</taxon>
    </lineage>
</organism>
<dbReference type="RefSeq" id="WP_096054907.1">
    <property type="nucleotide sequence ID" value="NZ_CP023344.1"/>
</dbReference>
<dbReference type="Gene3D" id="1.25.40.10">
    <property type="entry name" value="Tetratricopeptide repeat domain"/>
    <property type="match status" value="2"/>
</dbReference>
<dbReference type="AlphaFoldDB" id="A0A290Q3M4"/>
<gene>
    <name evidence="2" type="ORF">CMV30_04510</name>
</gene>
<keyword evidence="1" id="KW-0472">Membrane</keyword>
<name>A0A290Q3M4_9BACT</name>
<dbReference type="Pfam" id="PF13432">
    <property type="entry name" value="TPR_16"/>
    <property type="match status" value="1"/>
</dbReference>
<evidence type="ECO:0008006" key="4">
    <source>
        <dbReference type="Google" id="ProtNLM"/>
    </source>
</evidence>
<evidence type="ECO:0000313" key="2">
    <source>
        <dbReference type="EMBL" id="ATC63275.1"/>
    </source>
</evidence>
<reference evidence="2 3" key="1">
    <citation type="submission" date="2017-09" db="EMBL/GenBank/DDBJ databases">
        <title>Complete genome sequence of Verrucomicrobial strain HZ-65, isolated from freshwater.</title>
        <authorList>
            <person name="Choi A."/>
        </authorList>
    </citation>
    <scope>NUCLEOTIDE SEQUENCE [LARGE SCALE GENOMIC DNA]</scope>
    <source>
        <strain evidence="2 3">HZ-65</strain>
    </source>
</reference>
<dbReference type="Proteomes" id="UP000217265">
    <property type="component" value="Chromosome"/>
</dbReference>
<keyword evidence="1" id="KW-1133">Transmembrane helix</keyword>
<evidence type="ECO:0000256" key="1">
    <source>
        <dbReference type="SAM" id="Phobius"/>
    </source>
</evidence>
<dbReference type="InterPro" id="IPR011990">
    <property type="entry name" value="TPR-like_helical_dom_sf"/>
</dbReference>